<reference evidence="3" key="1">
    <citation type="submission" date="2020-05" db="EMBL/GenBank/DDBJ databases">
        <title>Frigoriglobus tundricola gen. nov., sp. nov., a psychrotolerant cellulolytic planctomycete of the family Gemmataceae with two divergent copies of 16S rRNA gene.</title>
        <authorList>
            <person name="Kulichevskaya I.S."/>
            <person name="Ivanova A.A."/>
            <person name="Naumoff D.G."/>
            <person name="Beletsky A.V."/>
            <person name="Rijpstra W.I.C."/>
            <person name="Sinninghe Damste J.S."/>
            <person name="Mardanov A.V."/>
            <person name="Ravin N.V."/>
            <person name="Dedysh S.N."/>
        </authorList>
    </citation>
    <scope>NUCLEOTIDE SEQUENCE [LARGE SCALE GENOMIC DNA]</scope>
    <source>
        <strain evidence="3">PL17</strain>
    </source>
</reference>
<feature type="compositionally biased region" description="Basic and acidic residues" evidence="1">
    <location>
        <begin position="1"/>
        <end position="10"/>
    </location>
</feature>
<evidence type="ECO:0000256" key="1">
    <source>
        <dbReference type="SAM" id="MobiDB-lite"/>
    </source>
</evidence>
<protein>
    <submittedName>
        <fullName evidence="2">Uncharacterized protein</fullName>
    </submittedName>
</protein>
<dbReference type="EMBL" id="CP053452">
    <property type="protein sequence ID" value="QJW98739.1"/>
    <property type="molecule type" value="Genomic_DNA"/>
</dbReference>
<dbReference type="AlphaFoldDB" id="A0A6M5YXK5"/>
<organism evidence="2 3">
    <name type="scientific">Frigoriglobus tundricola</name>
    <dbReference type="NCBI Taxonomy" id="2774151"/>
    <lineage>
        <taxon>Bacteria</taxon>
        <taxon>Pseudomonadati</taxon>
        <taxon>Planctomycetota</taxon>
        <taxon>Planctomycetia</taxon>
        <taxon>Gemmatales</taxon>
        <taxon>Gemmataceae</taxon>
        <taxon>Frigoriglobus</taxon>
    </lineage>
</organism>
<proteinExistence type="predicted"/>
<dbReference type="KEGG" id="ftj:FTUN_6334"/>
<name>A0A6M5YXK5_9BACT</name>
<accession>A0A6M5YXK5</accession>
<sequence>MQAHRLESLCHKHRKQTAPTGSSPRFKKVTDAELKELIAPGPSEVDGG</sequence>
<evidence type="ECO:0000313" key="3">
    <source>
        <dbReference type="Proteomes" id="UP000503447"/>
    </source>
</evidence>
<keyword evidence="3" id="KW-1185">Reference proteome</keyword>
<feature type="region of interest" description="Disordered" evidence="1">
    <location>
        <begin position="1"/>
        <end position="27"/>
    </location>
</feature>
<evidence type="ECO:0000313" key="2">
    <source>
        <dbReference type="EMBL" id="QJW98739.1"/>
    </source>
</evidence>
<dbReference type="Proteomes" id="UP000503447">
    <property type="component" value="Chromosome"/>
</dbReference>
<gene>
    <name evidence="2" type="ORF">FTUN_6334</name>
</gene>